<feature type="domain" description="Cupin type-2" evidence="1">
    <location>
        <begin position="36"/>
        <end position="96"/>
    </location>
</feature>
<keyword evidence="3" id="KW-1185">Reference proteome</keyword>
<dbReference type="InterPro" id="IPR053146">
    <property type="entry name" value="QDO-like"/>
</dbReference>
<dbReference type="InterPro" id="IPR013096">
    <property type="entry name" value="Cupin_2"/>
</dbReference>
<dbReference type="InterPro" id="IPR011051">
    <property type="entry name" value="RmlC_Cupin_sf"/>
</dbReference>
<sequence length="184" mass="20665">MDIALPYTIENKAGEKLTFTKITVKDGEEYLEAENEVQPGVGPPMHVHYKQDECLTVVSGKMGYQELGSKPGFAGPGESLLFKAGTPHKFWNAGTDVLYCKGYITPPDNVVYYLSEVYKSLNENGGRPGMYDSAFLLNRYKTEFGMLEIPWFAQKILFPIVLFFGNLTGRHKKFADAPPPLYHQ</sequence>
<comment type="caution">
    <text evidence="2">The sequence shown here is derived from an EMBL/GenBank/DDBJ whole genome shotgun (WGS) entry which is preliminary data.</text>
</comment>
<dbReference type="SUPFAM" id="SSF51182">
    <property type="entry name" value="RmlC-like cupins"/>
    <property type="match status" value="1"/>
</dbReference>
<dbReference type="PANTHER" id="PTHR36440">
    <property type="entry name" value="PUTATIVE (AFU_ORTHOLOGUE AFUA_8G07350)-RELATED"/>
    <property type="match status" value="1"/>
</dbReference>
<dbReference type="EMBL" id="JBEOKT010000027">
    <property type="protein sequence ID" value="MER2999579.1"/>
    <property type="molecule type" value="Genomic_DNA"/>
</dbReference>
<organism evidence="2 3">
    <name type="scientific">Pontibacter populi</name>
    <dbReference type="NCBI Taxonomy" id="890055"/>
    <lineage>
        <taxon>Bacteria</taxon>
        <taxon>Pseudomonadati</taxon>
        <taxon>Bacteroidota</taxon>
        <taxon>Cytophagia</taxon>
        <taxon>Cytophagales</taxon>
        <taxon>Hymenobacteraceae</taxon>
        <taxon>Pontibacter</taxon>
    </lineage>
</organism>
<evidence type="ECO:0000259" key="1">
    <source>
        <dbReference type="Pfam" id="PF07883"/>
    </source>
</evidence>
<dbReference type="InterPro" id="IPR014710">
    <property type="entry name" value="RmlC-like_jellyroll"/>
</dbReference>
<dbReference type="Gene3D" id="2.60.120.10">
    <property type="entry name" value="Jelly Rolls"/>
    <property type="match status" value="1"/>
</dbReference>
<evidence type="ECO:0000313" key="3">
    <source>
        <dbReference type="Proteomes" id="UP001476807"/>
    </source>
</evidence>
<dbReference type="PANTHER" id="PTHR36440:SF1">
    <property type="entry name" value="PUTATIVE (AFU_ORTHOLOGUE AFUA_8G07350)-RELATED"/>
    <property type="match status" value="1"/>
</dbReference>
<name>A0ABV1RYX4_9BACT</name>
<reference evidence="2 3" key="1">
    <citation type="submission" date="2024-06" db="EMBL/GenBank/DDBJ databases">
        <title>Pontibacter populi HYL7-15.</title>
        <authorList>
            <person name="Kim M.K."/>
        </authorList>
    </citation>
    <scope>NUCLEOTIDE SEQUENCE [LARGE SCALE GENOMIC DNA]</scope>
    <source>
        <strain evidence="2 3">HYL7-15</strain>
    </source>
</reference>
<dbReference type="RefSeq" id="WP_350414457.1">
    <property type="nucleotide sequence ID" value="NZ_JBEOKT010000027.1"/>
</dbReference>
<protein>
    <submittedName>
        <fullName evidence="2">Cupin domain-containing protein</fullName>
    </submittedName>
</protein>
<gene>
    <name evidence="2" type="ORF">ABS362_18650</name>
</gene>
<dbReference type="Proteomes" id="UP001476807">
    <property type="component" value="Unassembled WGS sequence"/>
</dbReference>
<dbReference type="Pfam" id="PF07883">
    <property type="entry name" value="Cupin_2"/>
    <property type="match status" value="1"/>
</dbReference>
<evidence type="ECO:0000313" key="2">
    <source>
        <dbReference type="EMBL" id="MER2999579.1"/>
    </source>
</evidence>
<proteinExistence type="predicted"/>
<accession>A0ABV1RYX4</accession>